<dbReference type="Proteomes" id="UP000291343">
    <property type="component" value="Unassembled WGS sequence"/>
</dbReference>
<dbReference type="STRING" id="195883.A0A482WWW7"/>
<keyword evidence="2 5" id="KW-0812">Transmembrane</keyword>
<accession>A0A482WWW7</accession>
<feature type="transmembrane region" description="Helical" evidence="5">
    <location>
        <begin position="132"/>
        <end position="158"/>
    </location>
</feature>
<comment type="caution">
    <text evidence="6">The sequence shown here is derived from an EMBL/GenBank/DDBJ whole genome shotgun (WGS) entry which is preliminary data.</text>
</comment>
<feature type="transmembrane region" description="Helical" evidence="5">
    <location>
        <begin position="40"/>
        <end position="60"/>
    </location>
</feature>
<dbReference type="GO" id="GO:0016020">
    <property type="term" value="C:membrane"/>
    <property type="evidence" value="ECO:0007669"/>
    <property type="project" value="UniProtKB-SubCell"/>
</dbReference>
<evidence type="ECO:0000313" key="6">
    <source>
        <dbReference type="EMBL" id="RZF37995.1"/>
    </source>
</evidence>
<dbReference type="OrthoDB" id="8190074at2759"/>
<evidence type="ECO:0000256" key="4">
    <source>
        <dbReference type="ARBA" id="ARBA00023136"/>
    </source>
</evidence>
<keyword evidence="4 5" id="KW-0472">Membrane</keyword>
<dbReference type="SMR" id="A0A482WWW7"/>
<dbReference type="SUPFAM" id="SSF103473">
    <property type="entry name" value="MFS general substrate transporter"/>
    <property type="match status" value="1"/>
</dbReference>
<dbReference type="Gene3D" id="1.20.1250.20">
    <property type="entry name" value="MFS general substrate transporter like domains"/>
    <property type="match status" value="1"/>
</dbReference>
<feature type="transmembrane region" description="Helical" evidence="5">
    <location>
        <begin position="406"/>
        <end position="425"/>
    </location>
</feature>
<name>A0A482WWW7_LAOST</name>
<protein>
    <recommendedName>
        <fullName evidence="8">Major facilitator superfamily (MFS) profile domain-containing protein</fullName>
    </recommendedName>
</protein>
<dbReference type="EMBL" id="QKKF02022824">
    <property type="protein sequence ID" value="RZF37995.1"/>
    <property type="molecule type" value="Genomic_DNA"/>
</dbReference>
<feature type="transmembrane region" description="Helical" evidence="5">
    <location>
        <begin position="437"/>
        <end position="454"/>
    </location>
</feature>
<gene>
    <name evidence="6" type="ORF">LSTR_LSTR006394</name>
</gene>
<dbReference type="PANTHER" id="PTHR10924:SF27">
    <property type="entry name" value="SOLUTE CARRIER FAMILY 49 MEMBER 4"/>
    <property type="match status" value="1"/>
</dbReference>
<feature type="transmembrane region" description="Helical" evidence="5">
    <location>
        <begin position="80"/>
        <end position="101"/>
    </location>
</feature>
<keyword evidence="3 5" id="KW-1133">Transmembrane helix</keyword>
<feature type="transmembrane region" description="Helical" evidence="5">
    <location>
        <begin position="341"/>
        <end position="361"/>
    </location>
</feature>
<organism evidence="6 7">
    <name type="scientific">Laodelphax striatellus</name>
    <name type="common">Small brown planthopper</name>
    <name type="synonym">Delphax striatella</name>
    <dbReference type="NCBI Taxonomy" id="195883"/>
    <lineage>
        <taxon>Eukaryota</taxon>
        <taxon>Metazoa</taxon>
        <taxon>Ecdysozoa</taxon>
        <taxon>Arthropoda</taxon>
        <taxon>Hexapoda</taxon>
        <taxon>Insecta</taxon>
        <taxon>Pterygota</taxon>
        <taxon>Neoptera</taxon>
        <taxon>Paraneoptera</taxon>
        <taxon>Hemiptera</taxon>
        <taxon>Auchenorrhyncha</taxon>
        <taxon>Fulgoroidea</taxon>
        <taxon>Delphacidae</taxon>
        <taxon>Criomorphinae</taxon>
        <taxon>Laodelphax</taxon>
    </lineage>
</organism>
<keyword evidence="7" id="KW-1185">Reference proteome</keyword>
<dbReference type="PANTHER" id="PTHR10924">
    <property type="entry name" value="MAJOR FACILITATOR SUPERFAMILY PROTEIN-RELATED"/>
    <property type="match status" value="1"/>
</dbReference>
<dbReference type="InterPro" id="IPR049680">
    <property type="entry name" value="FLVCR1-2_SLC49-like"/>
</dbReference>
<comment type="subcellular location">
    <subcellularLocation>
        <location evidence="1">Membrane</location>
        <topology evidence="1">Multi-pass membrane protein</topology>
    </subcellularLocation>
</comment>
<evidence type="ECO:0000256" key="1">
    <source>
        <dbReference type="ARBA" id="ARBA00004141"/>
    </source>
</evidence>
<feature type="transmembrane region" description="Helical" evidence="5">
    <location>
        <begin position="221"/>
        <end position="240"/>
    </location>
</feature>
<dbReference type="AlphaFoldDB" id="A0A482WWW7"/>
<dbReference type="InterPro" id="IPR036259">
    <property type="entry name" value="MFS_trans_sf"/>
</dbReference>
<proteinExistence type="predicted"/>
<evidence type="ECO:0000256" key="3">
    <source>
        <dbReference type="ARBA" id="ARBA00022989"/>
    </source>
</evidence>
<feature type="transmembrane region" description="Helical" evidence="5">
    <location>
        <begin position="373"/>
        <end position="394"/>
    </location>
</feature>
<evidence type="ECO:0000256" key="5">
    <source>
        <dbReference type="SAM" id="Phobius"/>
    </source>
</evidence>
<dbReference type="Pfam" id="PF07690">
    <property type="entry name" value="MFS_1"/>
    <property type="match status" value="1"/>
</dbReference>
<dbReference type="InterPro" id="IPR011701">
    <property type="entry name" value="MFS"/>
</dbReference>
<evidence type="ECO:0000256" key="2">
    <source>
        <dbReference type="ARBA" id="ARBA00022692"/>
    </source>
</evidence>
<evidence type="ECO:0000313" key="7">
    <source>
        <dbReference type="Proteomes" id="UP000291343"/>
    </source>
</evidence>
<dbReference type="GO" id="GO:0022857">
    <property type="term" value="F:transmembrane transporter activity"/>
    <property type="evidence" value="ECO:0007669"/>
    <property type="project" value="InterPro"/>
</dbReference>
<reference evidence="6 7" key="1">
    <citation type="journal article" date="2017" name="Gigascience">
        <title>Genome sequence of the small brown planthopper, Laodelphax striatellus.</title>
        <authorList>
            <person name="Zhu J."/>
            <person name="Jiang F."/>
            <person name="Wang X."/>
            <person name="Yang P."/>
            <person name="Bao Y."/>
            <person name="Zhao W."/>
            <person name="Wang W."/>
            <person name="Lu H."/>
            <person name="Wang Q."/>
            <person name="Cui N."/>
            <person name="Li J."/>
            <person name="Chen X."/>
            <person name="Luo L."/>
            <person name="Yu J."/>
            <person name="Kang L."/>
            <person name="Cui F."/>
        </authorList>
    </citation>
    <scope>NUCLEOTIDE SEQUENCE [LARGE SCALE GENOMIC DNA]</scope>
    <source>
        <strain evidence="6">Lst14</strain>
    </source>
</reference>
<evidence type="ECO:0008006" key="8">
    <source>
        <dbReference type="Google" id="ProtNLM"/>
    </source>
</evidence>
<sequence length="467" mass="52088">MASRKGRASFRSSVQFSVTDEEIDRMIRDVGVPKTSPTRYLALIIFCSSSFAQVVVWNTWGPISKAAMFAFESWDSGTVAMFSNWGSVCIVILVGPVCWLLDEKGLKYNSVLATGLCCLGAGLRCLPVDEKLFTWLSHIGGILNGIGGVIFGPAILLLSSSWFPAHERTSATGIMSAMSYFGMAASYIIGPAFVTPPNSNWKNNTDLLFERMRVTDEIKDYLYFHFAVELILFLSMVFIFPSTPPKPPSRSSCLSLAMKRNFMYALKEVLKNGNIWLLGMSAFFNFGMSGPWLSQLTVLLSDKNLSQKELSKLGTWTIISSCVLGASVSRASDMFPGKLKIFLLIFMTIACSLFMRILYIIEIADDFNKYDLILLIMVGFSASCGTSPLFYEFAAEIVYPISEVTAAGFLMTLTNLANVIIYFYISKTPKTALEFMSYGLVFNNLMATFLMFMVEEQYNRLVHDVMY</sequence>
<feature type="transmembrane region" description="Helical" evidence="5">
    <location>
        <begin position="170"/>
        <end position="194"/>
    </location>
</feature>
<dbReference type="InParanoid" id="A0A482WWW7"/>